<dbReference type="Proteomes" id="UP000186817">
    <property type="component" value="Unassembled WGS sequence"/>
</dbReference>
<gene>
    <name evidence="1" type="ORF">AK812_SmicGene41983</name>
</gene>
<sequence>MQPAFVSCGPQVAGIAAPRLASQPLSRPAPASSQTWSGWWQAAVGAFCAAVASRAAAPRRAARRQRIQMQVYMYEDGPDDFFNRPPAWEPKVKPAWNTHRSPSKQRLNNSVTFFFPNRDYRETEHQNFINPKMYKRVRPDKKLRMRQRRTEKRAWRKLSNRLKNEWRFRRYPRDESGKVTAGVFNGKRRKTYLDMRGASPAYKK</sequence>
<comment type="caution">
    <text evidence="1">The sequence shown here is derived from an EMBL/GenBank/DDBJ whole genome shotgun (WGS) entry which is preliminary data.</text>
</comment>
<keyword evidence="2" id="KW-1185">Reference proteome</keyword>
<name>A0A1Q9C4T3_SYMMI</name>
<dbReference type="OrthoDB" id="10301280at2759"/>
<evidence type="ECO:0000313" key="2">
    <source>
        <dbReference type="Proteomes" id="UP000186817"/>
    </source>
</evidence>
<organism evidence="1 2">
    <name type="scientific">Symbiodinium microadriaticum</name>
    <name type="common">Dinoflagellate</name>
    <name type="synonym">Zooxanthella microadriatica</name>
    <dbReference type="NCBI Taxonomy" id="2951"/>
    <lineage>
        <taxon>Eukaryota</taxon>
        <taxon>Sar</taxon>
        <taxon>Alveolata</taxon>
        <taxon>Dinophyceae</taxon>
        <taxon>Suessiales</taxon>
        <taxon>Symbiodiniaceae</taxon>
        <taxon>Symbiodinium</taxon>
    </lineage>
</organism>
<dbReference type="EMBL" id="LSRX01001693">
    <property type="protein sequence ID" value="OLP77905.1"/>
    <property type="molecule type" value="Genomic_DNA"/>
</dbReference>
<reference evidence="1 2" key="1">
    <citation type="submission" date="2016-02" db="EMBL/GenBank/DDBJ databases">
        <title>Genome analysis of coral dinoflagellate symbionts highlights evolutionary adaptations to a symbiotic lifestyle.</title>
        <authorList>
            <person name="Aranda M."/>
            <person name="Li Y."/>
            <person name="Liew Y.J."/>
            <person name="Baumgarten S."/>
            <person name="Simakov O."/>
            <person name="Wilson M."/>
            <person name="Piel J."/>
            <person name="Ashoor H."/>
            <person name="Bougouffa S."/>
            <person name="Bajic V.B."/>
            <person name="Ryu T."/>
            <person name="Ravasi T."/>
            <person name="Bayer T."/>
            <person name="Micklem G."/>
            <person name="Kim H."/>
            <person name="Bhak J."/>
            <person name="Lajeunesse T.C."/>
            <person name="Voolstra C.R."/>
        </authorList>
    </citation>
    <scope>NUCLEOTIDE SEQUENCE [LARGE SCALE GENOMIC DNA]</scope>
    <source>
        <strain evidence="1 2">CCMP2467</strain>
    </source>
</reference>
<evidence type="ECO:0000313" key="1">
    <source>
        <dbReference type="EMBL" id="OLP77905.1"/>
    </source>
</evidence>
<accession>A0A1Q9C4T3</accession>
<protein>
    <submittedName>
        <fullName evidence="1">Uncharacterized protein</fullName>
    </submittedName>
</protein>
<proteinExistence type="predicted"/>
<dbReference type="AlphaFoldDB" id="A0A1Q9C4T3"/>